<reference evidence="1" key="1">
    <citation type="submission" date="2023-05" db="EMBL/GenBank/DDBJ databases">
        <authorList>
            <consortium name="ELIXIR-Norway"/>
        </authorList>
    </citation>
    <scope>NUCLEOTIDE SEQUENCE</scope>
</reference>
<evidence type="ECO:0000313" key="2">
    <source>
        <dbReference type="Proteomes" id="UP001162501"/>
    </source>
</evidence>
<evidence type="ECO:0000313" key="1">
    <source>
        <dbReference type="EMBL" id="CAN0473900.1"/>
    </source>
</evidence>
<protein>
    <submittedName>
        <fullName evidence="1">Uncharacterized protein</fullName>
    </submittedName>
</protein>
<name>A0AC59ZNE1_RANTA</name>
<gene>
    <name evidence="1" type="ORF">MRATA1EN22A_LOCUS20685</name>
</gene>
<dbReference type="EMBL" id="OX596115">
    <property type="protein sequence ID" value="CAN0473900.1"/>
    <property type="molecule type" value="Genomic_DNA"/>
</dbReference>
<reference evidence="1" key="2">
    <citation type="submission" date="2025-03" db="EMBL/GenBank/DDBJ databases">
        <authorList>
            <consortium name="ELIXIR-Norway"/>
            <consortium name="Elixir Norway"/>
        </authorList>
    </citation>
    <scope>NUCLEOTIDE SEQUENCE</scope>
</reference>
<dbReference type="Proteomes" id="UP001162501">
    <property type="component" value="Chromosome 31"/>
</dbReference>
<organism evidence="1 2">
    <name type="scientific">Rangifer tarandus platyrhynchus</name>
    <name type="common">Svalbard reindeer</name>
    <dbReference type="NCBI Taxonomy" id="3082113"/>
    <lineage>
        <taxon>Eukaryota</taxon>
        <taxon>Metazoa</taxon>
        <taxon>Chordata</taxon>
        <taxon>Craniata</taxon>
        <taxon>Vertebrata</taxon>
        <taxon>Euteleostomi</taxon>
        <taxon>Mammalia</taxon>
        <taxon>Eutheria</taxon>
        <taxon>Laurasiatheria</taxon>
        <taxon>Artiodactyla</taxon>
        <taxon>Ruminantia</taxon>
        <taxon>Pecora</taxon>
        <taxon>Cervidae</taxon>
        <taxon>Odocoileinae</taxon>
        <taxon>Rangifer</taxon>
    </lineage>
</organism>
<sequence length="140" mass="15632">MIESFRKLSLVSVILICRGGRIWYILITTNEGGLKLASRAKRLCTDLVVTRITELAPPRSLRLSVLVESSAFLTGSLVMQPVLLIWEPHFENQCPYLSRQWTGSVVSIILVLPPMVVESWESYGWSENTLAQSILTAALS</sequence>
<proteinExistence type="predicted"/>
<accession>A0AC59ZNE1</accession>